<dbReference type="EMBL" id="MU795057">
    <property type="protein sequence ID" value="KAJ3811486.1"/>
    <property type="molecule type" value="Genomic_DNA"/>
</dbReference>
<evidence type="ECO:0000313" key="1">
    <source>
        <dbReference type="EMBL" id="KAJ3811486.1"/>
    </source>
</evidence>
<accession>A0ACC1U452</accession>
<sequence length="345" mass="38242">MLRTVKPKNARSKRAMEARQPKEVEDARIAIFVKGTKTGEVLNGVMKDMMALKRPDAISFSKKNVIHPLDAQNTASGSSSMSSLEFWSSKNDASMFVIGQTSKKRPNDLTFVRMFDGKVLDIVEAGVENYVSMESVPGSKSTPGHKPLMHFASELFDTHPRFIQLKSMLMSLFNGEVVESIYLKGLEHVISVSLAPTPATLNTTSSSTESTTPLPKVHIRTYTTRLLASGSRIPRVELTPMGPSMDLVLRRHTNPDPELLKQAMRRPKLKKTDVEKGLGKKRKNLDVDEMGDLRGRVHVGKQDLSRLQTRKMKGLKAGAFEDGGDDEKSGGGYSSEVTVRRVKSW</sequence>
<name>A0ACC1U452_9AGAR</name>
<reference evidence="1" key="1">
    <citation type="submission" date="2022-09" db="EMBL/GenBank/DDBJ databases">
        <title>A Global Phylogenomic Analysis of the Shiitake Genus Lentinula.</title>
        <authorList>
            <consortium name="DOE Joint Genome Institute"/>
            <person name="Sierra-Patev S."/>
            <person name="Min B."/>
            <person name="Naranjo-Ortiz M."/>
            <person name="Looney B."/>
            <person name="Konkel Z."/>
            <person name="Slot J.C."/>
            <person name="Sakamoto Y."/>
            <person name="Steenwyk J.L."/>
            <person name="Rokas A."/>
            <person name="Carro J."/>
            <person name="Camarero S."/>
            <person name="Ferreira P."/>
            <person name="Molpeceres G."/>
            <person name="Ruiz-Duenas F.J."/>
            <person name="Serrano A."/>
            <person name="Henrissat B."/>
            <person name="Drula E."/>
            <person name="Hughes K.W."/>
            <person name="Mata J.L."/>
            <person name="Ishikawa N.K."/>
            <person name="Vargas-Isla R."/>
            <person name="Ushijima S."/>
            <person name="Smith C.A."/>
            <person name="Ahrendt S."/>
            <person name="Andreopoulos W."/>
            <person name="He G."/>
            <person name="Labutti K."/>
            <person name="Lipzen A."/>
            <person name="Ng V."/>
            <person name="Riley R."/>
            <person name="Sandor L."/>
            <person name="Barry K."/>
            <person name="Martinez A.T."/>
            <person name="Xiao Y."/>
            <person name="Gibbons J.G."/>
            <person name="Terashima K."/>
            <person name="Grigoriev I.V."/>
            <person name="Hibbett D.S."/>
        </authorList>
    </citation>
    <scope>NUCLEOTIDE SEQUENCE</scope>
    <source>
        <strain evidence="1">TMI1499</strain>
    </source>
</reference>
<evidence type="ECO:0000313" key="2">
    <source>
        <dbReference type="Proteomes" id="UP001163835"/>
    </source>
</evidence>
<keyword evidence="2" id="KW-1185">Reference proteome</keyword>
<proteinExistence type="predicted"/>
<comment type="caution">
    <text evidence="1">The sequence shown here is derived from an EMBL/GenBank/DDBJ whole genome shotgun (WGS) entry which is preliminary data.</text>
</comment>
<gene>
    <name evidence="1" type="ORF">F5876DRAFT_88306</name>
</gene>
<protein>
    <submittedName>
        <fullName evidence="1">Brix domain-containing protein</fullName>
    </submittedName>
</protein>
<dbReference type="Proteomes" id="UP001163835">
    <property type="component" value="Unassembled WGS sequence"/>
</dbReference>
<organism evidence="1 2">
    <name type="scientific">Lentinula aff. lateritia</name>
    <dbReference type="NCBI Taxonomy" id="2804960"/>
    <lineage>
        <taxon>Eukaryota</taxon>
        <taxon>Fungi</taxon>
        <taxon>Dikarya</taxon>
        <taxon>Basidiomycota</taxon>
        <taxon>Agaricomycotina</taxon>
        <taxon>Agaricomycetes</taxon>
        <taxon>Agaricomycetidae</taxon>
        <taxon>Agaricales</taxon>
        <taxon>Marasmiineae</taxon>
        <taxon>Omphalotaceae</taxon>
        <taxon>Lentinula</taxon>
    </lineage>
</organism>